<organism evidence="1 2">
    <name type="scientific">Variovorax rhizosphaerae</name>
    <dbReference type="NCBI Taxonomy" id="1836200"/>
    <lineage>
        <taxon>Bacteria</taxon>
        <taxon>Pseudomonadati</taxon>
        <taxon>Pseudomonadota</taxon>
        <taxon>Betaproteobacteria</taxon>
        <taxon>Burkholderiales</taxon>
        <taxon>Comamonadaceae</taxon>
        <taxon>Variovorax</taxon>
    </lineage>
</organism>
<proteinExistence type="predicted"/>
<keyword evidence="2" id="KW-1185">Reference proteome</keyword>
<reference evidence="1 2" key="1">
    <citation type="submission" date="2024-03" db="EMBL/GenBank/DDBJ databases">
        <title>Novel species of the genus Variovorax.</title>
        <authorList>
            <person name="Liu Q."/>
            <person name="Xin Y.-H."/>
        </authorList>
    </citation>
    <scope>NUCLEOTIDE SEQUENCE [LARGE SCALE GENOMIC DNA]</scope>
    <source>
        <strain evidence="1 2">KACC 18900</strain>
    </source>
</reference>
<dbReference type="Proteomes" id="UP001385892">
    <property type="component" value="Unassembled WGS sequence"/>
</dbReference>
<sequence>MKTPLFLLFSLLLTGAVVLLVGWQALFGITILSFCTLLYSSEPPPPEPASAEVVNYFDADAFRSLPSVEANGIEEAIDDAGWYYPLADKVLALSAANETSFGDLEPDPAQVALNAAVA</sequence>
<dbReference type="RefSeq" id="WP_340343146.1">
    <property type="nucleotide sequence ID" value="NZ_JBBKZT010000006.1"/>
</dbReference>
<evidence type="ECO:0000313" key="1">
    <source>
        <dbReference type="EMBL" id="MEJ8848018.1"/>
    </source>
</evidence>
<evidence type="ECO:0000313" key="2">
    <source>
        <dbReference type="Proteomes" id="UP001385892"/>
    </source>
</evidence>
<protein>
    <submittedName>
        <fullName evidence="1">Uncharacterized protein</fullName>
    </submittedName>
</protein>
<gene>
    <name evidence="1" type="ORF">WKW82_15270</name>
</gene>
<name>A0ABU8WMM3_9BURK</name>
<accession>A0ABU8WMM3</accession>
<dbReference type="EMBL" id="JBBKZT010000006">
    <property type="protein sequence ID" value="MEJ8848018.1"/>
    <property type="molecule type" value="Genomic_DNA"/>
</dbReference>
<comment type="caution">
    <text evidence="1">The sequence shown here is derived from an EMBL/GenBank/DDBJ whole genome shotgun (WGS) entry which is preliminary data.</text>
</comment>